<dbReference type="Proteomes" id="UP000192374">
    <property type="component" value="Unassembled WGS sequence"/>
</dbReference>
<dbReference type="Gene3D" id="3.30.9.10">
    <property type="entry name" value="D-Amino Acid Oxidase, subunit A, domain 2"/>
    <property type="match status" value="1"/>
</dbReference>
<evidence type="ECO:0000256" key="9">
    <source>
        <dbReference type="ARBA" id="ARBA00023002"/>
    </source>
</evidence>
<dbReference type="EMBL" id="MVIC01000009">
    <property type="protein sequence ID" value="ORB16083.1"/>
    <property type="molecule type" value="Genomic_DNA"/>
</dbReference>
<dbReference type="InterPro" id="IPR036188">
    <property type="entry name" value="FAD/NAD-bd_sf"/>
</dbReference>
<dbReference type="PANTHER" id="PTHR11985:SF31">
    <property type="entry name" value="GLYCEROL-3-PHOSPHATE DEHYDROGENASE 2"/>
    <property type="match status" value="1"/>
</dbReference>
<evidence type="ECO:0000313" key="15">
    <source>
        <dbReference type="EMBL" id="ORB16083.1"/>
    </source>
</evidence>
<evidence type="ECO:0000259" key="13">
    <source>
        <dbReference type="Pfam" id="PF16901"/>
    </source>
</evidence>
<dbReference type="PROSITE" id="PS00977">
    <property type="entry name" value="FAD_G3PDH_1"/>
    <property type="match status" value="1"/>
</dbReference>
<dbReference type="Pfam" id="PF16901">
    <property type="entry name" value="DAO_C"/>
    <property type="match status" value="1"/>
</dbReference>
<evidence type="ECO:0000256" key="2">
    <source>
        <dbReference type="ARBA" id="ARBA00004496"/>
    </source>
</evidence>
<dbReference type="Gene3D" id="3.50.50.60">
    <property type="entry name" value="FAD/NAD(P)-binding domain"/>
    <property type="match status" value="1"/>
</dbReference>
<dbReference type="OrthoDB" id="9766796at2"/>
<dbReference type="GO" id="GO:0006071">
    <property type="term" value="P:glycerol metabolic process"/>
    <property type="evidence" value="ECO:0007669"/>
    <property type="project" value="UniProtKB-KW"/>
</dbReference>
<sequence length="581" mass="63287">MSAPGSGQFWPASILGPEQRASAWERLGAEQFDVVVIGGGVVGSGCALDAATRGLKVAMVEARDFASGTSSRSSKMFHGGLRYLEQLEFGLVREALYERELSLTTLAPHLVKPLPFLYPLTKRWWERPYVAMGMLLYDQLGGAKSLPPQKHLTRAGALRLCPGLKRNSLIGGIRYYDTVVDDARHTLTVARTAAHYGAVVRSSTQVIALLREGDRVTGVRVRDSEDGAITDVRGHVVVNATGVWTDEIQALSKQRGRFQIRASKGVHVVVPRDRIVSDVAIILRTEKSVMFVIPWGSHWIIGTTDTDWNLDLAHPAATRADIDYILSTVNTVLAIPLTHDDIDGVYAGLRPLLAGESDETSKLSREHAVAVPTPGLVSIAGGKYTTYRVMAVDAIDTAAQYIPARVAPSITEKVRLLGADGYFALINQAEHVGALNGLHPYRVRHLLDRYGSLISEVLAMADGRRELLNPISAAPVYLKVEAAYAAAVEGALHLEDILARRMRISIEYPHRGVDCAREVAEVVAPILGWTQEDIDREVETYNARVEAEILSQTQPDDASADALRASAPEARAEILEPVPLT</sequence>
<evidence type="ECO:0000313" key="14">
    <source>
        <dbReference type="EMBL" id="BBY07442.1"/>
    </source>
</evidence>
<organism evidence="14 17">
    <name type="scientific">Mycobacterium noviomagense</name>
    <dbReference type="NCBI Taxonomy" id="459858"/>
    <lineage>
        <taxon>Bacteria</taxon>
        <taxon>Bacillati</taxon>
        <taxon>Actinomycetota</taxon>
        <taxon>Actinomycetes</taxon>
        <taxon>Mycobacteriales</taxon>
        <taxon>Mycobacteriaceae</taxon>
        <taxon>Mycobacterium</taxon>
    </lineage>
</organism>
<dbReference type="InterPro" id="IPR000447">
    <property type="entry name" value="G3P_DH_FAD-dep"/>
</dbReference>
<dbReference type="InterPro" id="IPR006076">
    <property type="entry name" value="FAD-dep_OxRdtase"/>
</dbReference>
<keyword evidence="9 11" id="KW-0560">Oxidoreductase</keyword>
<dbReference type="EMBL" id="AP022583">
    <property type="protein sequence ID" value="BBY07442.1"/>
    <property type="molecule type" value="Genomic_DNA"/>
</dbReference>
<comment type="similarity">
    <text evidence="3 11">Belongs to the FAD-dependent glycerol-3-phosphate dehydrogenase family.</text>
</comment>
<dbReference type="EC" id="1.1.5.3" evidence="4 11"/>
<dbReference type="InterPro" id="IPR038299">
    <property type="entry name" value="DAO_C_sf"/>
</dbReference>
<dbReference type="GO" id="GO:0004368">
    <property type="term" value="F:glycerol-3-phosphate dehydrogenase (quinone) activity"/>
    <property type="evidence" value="ECO:0007669"/>
    <property type="project" value="UniProtKB-EC"/>
</dbReference>
<dbReference type="PROSITE" id="PS00978">
    <property type="entry name" value="FAD_G3PDH_2"/>
    <property type="match status" value="1"/>
</dbReference>
<reference evidence="14" key="3">
    <citation type="submission" date="2020-02" db="EMBL/GenBank/DDBJ databases">
        <authorList>
            <person name="Matsumoto Y."/>
            <person name="Motooka D."/>
            <person name="Nakamura S."/>
        </authorList>
    </citation>
    <scope>NUCLEOTIDE SEQUENCE</scope>
    <source>
        <strain evidence="14">JCM 16367</strain>
    </source>
</reference>
<keyword evidence="8" id="KW-0274">FAD</keyword>
<comment type="subcellular location">
    <subcellularLocation>
        <location evidence="2">Cytoplasm</location>
    </subcellularLocation>
</comment>
<evidence type="ECO:0000256" key="4">
    <source>
        <dbReference type="ARBA" id="ARBA00013029"/>
    </source>
</evidence>
<evidence type="ECO:0000256" key="7">
    <source>
        <dbReference type="ARBA" id="ARBA00022798"/>
    </source>
</evidence>
<proteinExistence type="inferred from homology"/>
<evidence type="ECO:0000313" key="17">
    <source>
        <dbReference type="Proteomes" id="UP000466894"/>
    </source>
</evidence>
<comment type="catalytic activity">
    <reaction evidence="10 11">
        <text>a quinone + sn-glycerol 3-phosphate = dihydroxyacetone phosphate + a quinol</text>
        <dbReference type="Rhea" id="RHEA:18977"/>
        <dbReference type="ChEBI" id="CHEBI:24646"/>
        <dbReference type="ChEBI" id="CHEBI:57597"/>
        <dbReference type="ChEBI" id="CHEBI:57642"/>
        <dbReference type="ChEBI" id="CHEBI:132124"/>
        <dbReference type="EC" id="1.1.5.3"/>
    </reaction>
</comment>
<dbReference type="GO" id="GO:0009331">
    <property type="term" value="C:glycerol-3-phosphate dehydrogenase (FAD) complex"/>
    <property type="evidence" value="ECO:0007669"/>
    <property type="project" value="UniProtKB-UniRule"/>
</dbReference>
<evidence type="ECO:0000256" key="1">
    <source>
        <dbReference type="ARBA" id="ARBA00001974"/>
    </source>
</evidence>
<evidence type="ECO:0000256" key="10">
    <source>
        <dbReference type="ARBA" id="ARBA00049055"/>
    </source>
</evidence>
<dbReference type="AlphaFoldDB" id="A0A7I7PFY3"/>
<keyword evidence="6 11" id="KW-0285">Flavoprotein</keyword>
<feature type="domain" description="FAD dependent oxidoreductase" evidence="12">
    <location>
        <begin position="33"/>
        <end position="387"/>
    </location>
</feature>
<dbReference type="Proteomes" id="UP000466894">
    <property type="component" value="Chromosome"/>
</dbReference>
<reference evidence="14 17" key="2">
    <citation type="journal article" date="2019" name="Emerg. Microbes Infect.">
        <title>Comprehensive subspecies identification of 175 nontuberculous mycobacteria species based on 7547 genomic profiles.</title>
        <authorList>
            <person name="Matsumoto Y."/>
            <person name="Kinjo T."/>
            <person name="Motooka D."/>
            <person name="Nabeya D."/>
            <person name="Jung N."/>
            <person name="Uechi K."/>
            <person name="Horii T."/>
            <person name="Iida T."/>
            <person name="Fujita J."/>
            <person name="Nakamura S."/>
        </authorList>
    </citation>
    <scope>NUCLEOTIDE SEQUENCE [LARGE SCALE GENOMIC DNA]</scope>
    <source>
        <strain evidence="14 17">JCM 16367</strain>
    </source>
</reference>
<dbReference type="FunFam" id="1.10.8.870:FF:000003">
    <property type="entry name" value="Glycerol-3-phosphate dehydrogenase"/>
    <property type="match status" value="1"/>
</dbReference>
<reference evidence="15 16" key="1">
    <citation type="submission" date="2017-02" db="EMBL/GenBank/DDBJ databases">
        <title>The new phylogeny of genus Mycobacterium.</title>
        <authorList>
            <person name="Tortoli E."/>
            <person name="Trovato A."/>
            <person name="Cirillo D.M."/>
        </authorList>
    </citation>
    <scope>NUCLEOTIDE SEQUENCE [LARGE SCALE GENOMIC DNA]</scope>
    <source>
        <strain evidence="15 16">DSM 45145</strain>
    </source>
</reference>
<gene>
    <name evidence="14" type="primary">glpD2</name>
    <name evidence="15" type="ORF">BST37_07605</name>
    <name evidence="14" type="ORF">MNVI_27600</name>
</gene>
<keyword evidence="7" id="KW-0319">Glycerol metabolism</keyword>
<evidence type="ECO:0000256" key="8">
    <source>
        <dbReference type="ARBA" id="ARBA00022827"/>
    </source>
</evidence>
<dbReference type="Pfam" id="PF01266">
    <property type="entry name" value="DAO"/>
    <property type="match status" value="1"/>
</dbReference>
<feature type="domain" description="Alpha-glycerophosphate oxidase C-terminal" evidence="13">
    <location>
        <begin position="409"/>
        <end position="533"/>
    </location>
</feature>
<comment type="cofactor">
    <cofactor evidence="1 11">
        <name>FAD</name>
        <dbReference type="ChEBI" id="CHEBI:57692"/>
    </cofactor>
</comment>
<evidence type="ECO:0000256" key="3">
    <source>
        <dbReference type="ARBA" id="ARBA00007330"/>
    </source>
</evidence>
<name>A0A7I7PFY3_9MYCO</name>
<evidence type="ECO:0000256" key="5">
    <source>
        <dbReference type="ARBA" id="ARBA00022490"/>
    </source>
</evidence>
<keyword evidence="5" id="KW-0963">Cytoplasm</keyword>
<dbReference type="RefSeq" id="WP_083087093.1">
    <property type="nucleotide sequence ID" value="NZ_AP022583.1"/>
</dbReference>
<accession>A0A7I7PFY3</accession>
<dbReference type="PRINTS" id="PR01001">
    <property type="entry name" value="FADG3PDH"/>
</dbReference>
<dbReference type="PANTHER" id="PTHR11985">
    <property type="entry name" value="GLYCEROL-3-PHOSPHATE DEHYDROGENASE"/>
    <property type="match status" value="1"/>
</dbReference>
<dbReference type="KEGG" id="mnv:MNVI_27600"/>
<evidence type="ECO:0000259" key="12">
    <source>
        <dbReference type="Pfam" id="PF01266"/>
    </source>
</evidence>
<keyword evidence="16" id="KW-1185">Reference proteome</keyword>
<evidence type="ECO:0000313" key="16">
    <source>
        <dbReference type="Proteomes" id="UP000192374"/>
    </source>
</evidence>
<evidence type="ECO:0000256" key="6">
    <source>
        <dbReference type="ARBA" id="ARBA00022630"/>
    </source>
</evidence>
<dbReference type="InterPro" id="IPR031656">
    <property type="entry name" value="DAO_C"/>
</dbReference>
<dbReference type="SUPFAM" id="SSF51905">
    <property type="entry name" value="FAD/NAD(P)-binding domain"/>
    <property type="match status" value="1"/>
</dbReference>
<dbReference type="Gene3D" id="1.10.8.870">
    <property type="entry name" value="Alpha-glycerophosphate oxidase, cap domain"/>
    <property type="match status" value="1"/>
</dbReference>
<protein>
    <recommendedName>
        <fullName evidence="4 11">Glycerol-3-phosphate dehydrogenase</fullName>
        <ecNumber evidence="4 11">1.1.5.3</ecNumber>
    </recommendedName>
</protein>
<dbReference type="GO" id="GO:0046168">
    <property type="term" value="P:glycerol-3-phosphate catabolic process"/>
    <property type="evidence" value="ECO:0007669"/>
    <property type="project" value="TreeGrafter"/>
</dbReference>
<evidence type="ECO:0000256" key="11">
    <source>
        <dbReference type="RuleBase" id="RU361217"/>
    </source>
</evidence>